<dbReference type="AlphaFoldDB" id="A0A643JY48"/>
<dbReference type="EMBL" id="VZUS01000001">
    <property type="protein sequence ID" value="KAB1189060.1"/>
    <property type="molecule type" value="Genomic_DNA"/>
</dbReference>
<dbReference type="InterPro" id="IPR023753">
    <property type="entry name" value="FAD/NAD-binding_dom"/>
</dbReference>
<feature type="domain" description="FAD/NAD(P)-binding" evidence="1">
    <location>
        <begin position="4"/>
        <end position="298"/>
    </location>
</feature>
<sequence length="382" mass="41736">MTERIVIVGGGTGGTVLTNRLTDELATEIEAGDVEVTLVNDTPEQTYKPAFLYVAFGKKTMHEARRPLADLVDLRHATLVVDRVTGIDTENKHLTLAKDDGGLDYDHLVLAMGANLAPDEVPGLKEGGHHFYGPNGAEKLRDALAGFTEGHIVLSVIGVPHMCPAAPVEFVLMADAWFRERGLRDQVEITYTYPIMRAHGIKSIAEWATELFEERDINLETFFNAEEVDPDAKVITTMEGTELDYDLLVAIPPHTGSDLVTDAGLGDDGWVEVDKNTLEAKNADDVYAIGDVAELPTSKAGSVAHYAAGTVADRLASRVRGLVPTETFDGKTICFIESGMDEATFVEFSYGDEPVVREPSQLLHWSKLAYNESYWLTARGLI</sequence>
<organism evidence="2">
    <name type="scientific">Haloferax sp. CBA1149</name>
    <dbReference type="NCBI Taxonomy" id="2650753"/>
    <lineage>
        <taxon>Archaea</taxon>
        <taxon>Methanobacteriati</taxon>
        <taxon>Methanobacteriota</taxon>
        <taxon>Stenosarchaea group</taxon>
        <taxon>Halobacteria</taxon>
        <taxon>Halobacteriales</taxon>
        <taxon>Haloferacaceae</taxon>
        <taxon>Haloferax</taxon>
    </lineage>
</organism>
<name>A0A643JY48_9EURY</name>
<reference evidence="2" key="1">
    <citation type="submission" date="2019-09" db="EMBL/GenBank/DDBJ databases">
        <title>Genomic analysis of Haloferax sp. CBA1149.</title>
        <authorList>
            <person name="Roh S.W."/>
        </authorList>
    </citation>
    <scope>NUCLEOTIDE SEQUENCE</scope>
    <source>
        <strain evidence="2">CBA1149</strain>
    </source>
</reference>
<dbReference type="InterPro" id="IPR052541">
    <property type="entry name" value="SQRD"/>
</dbReference>
<dbReference type="InterPro" id="IPR036188">
    <property type="entry name" value="FAD/NAD-bd_sf"/>
</dbReference>
<dbReference type="SUPFAM" id="SSF51905">
    <property type="entry name" value="FAD/NAD(P)-binding domain"/>
    <property type="match status" value="2"/>
</dbReference>
<accession>A0A643JY48</accession>
<proteinExistence type="predicted"/>
<comment type="caution">
    <text evidence="2">The sequence shown here is derived from an EMBL/GenBank/DDBJ whole genome shotgun (WGS) entry which is preliminary data.</text>
</comment>
<gene>
    <name evidence="2" type="ORF">Hfx1149_13865</name>
</gene>
<dbReference type="Gene3D" id="3.50.50.60">
    <property type="entry name" value="FAD/NAD(P)-binding domain"/>
    <property type="match status" value="2"/>
</dbReference>
<protein>
    <submittedName>
        <fullName evidence="2">NAD(P)/FAD-dependent oxidoreductase</fullName>
    </submittedName>
</protein>
<dbReference type="Pfam" id="PF07992">
    <property type="entry name" value="Pyr_redox_2"/>
    <property type="match status" value="1"/>
</dbReference>
<evidence type="ECO:0000313" key="2">
    <source>
        <dbReference type="EMBL" id="KAB1189060.1"/>
    </source>
</evidence>
<dbReference type="PANTHER" id="PTHR43755:SF1">
    <property type="entry name" value="FAD-DEPENDENT PYRIDINE NUCLEOTIDE-DISULPHIDE OXIDOREDUCTASE"/>
    <property type="match status" value="1"/>
</dbReference>
<dbReference type="RefSeq" id="WP_151139228.1">
    <property type="nucleotide sequence ID" value="NZ_VZUS01000001.1"/>
</dbReference>
<dbReference type="PANTHER" id="PTHR43755">
    <property type="match status" value="1"/>
</dbReference>
<evidence type="ECO:0000259" key="1">
    <source>
        <dbReference type="Pfam" id="PF07992"/>
    </source>
</evidence>
<dbReference type="GO" id="GO:0016491">
    <property type="term" value="F:oxidoreductase activity"/>
    <property type="evidence" value="ECO:0007669"/>
    <property type="project" value="InterPro"/>
</dbReference>
<dbReference type="PRINTS" id="PR00368">
    <property type="entry name" value="FADPNR"/>
</dbReference>